<dbReference type="InterPro" id="IPR046893">
    <property type="entry name" value="MSSS"/>
</dbReference>
<name>A0A7C5HLC5_9CHLB</name>
<feature type="non-terminal residue" evidence="3">
    <location>
        <position position="1"/>
    </location>
</feature>
<proteinExistence type="predicted"/>
<dbReference type="Pfam" id="PF20297">
    <property type="entry name" value="MSSS"/>
    <property type="match status" value="1"/>
</dbReference>
<dbReference type="Proteomes" id="UP000886058">
    <property type="component" value="Unassembled WGS sequence"/>
</dbReference>
<organism evidence="3">
    <name type="scientific">Chlorobaculum parvum</name>
    <dbReference type="NCBI Taxonomy" id="274539"/>
    <lineage>
        <taxon>Bacteria</taxon>
        <taxon>Pseudomonadati</taxon>
        <taxon>Chlorobiota</taxon>
        <taxon>Chlorobiia</taxon>
        <taxon>Chlorobiales</taxon>
        <taxon>Chlorobiaceae</taxon>
        <taxon>Chlorobaculum</taxon>
    </lineage>
</organism>
<keyword evidence="3" id="KW-0255">Endonuclease</keyword>
<dbReference type="AlphaFoldDB" id="A0A7C5HLC5"/>
<feature type="coiled-coil region" evidence="1">
    <location>
        <begin position="15"/>
        <end position="66"/>
    </location>
</feature>
<keyword evidence="3" id="KW-0378">Hydrolase</keyword>
<protein>
    <submittedName>
        <fullName evidence="3">Endonuclease MutS2</fullName>
    </submittedName>
</protein>
<feature type="domain" description="Smr" evidence="2">
    <location>
        <begin position="157"/>
        <end position="232"/>
    </location>
</feature>
<accession>A0A7C5HLC5</accession>
<dbReference type="EMBL" id="DRSQ01000008">
    <property type="protein sequence ID" value="HHE31120.1"/>
    <property type="molecule type" value="Genomic_DNA"/>
</dbReference>
<keyword evidence="1" id="KW-0175">Coiled coil</keyword>
<evidence type="ECO:0000313" key="3">
    <source>
        <dbReference type="EMBL" id="HHE31120.1"/>
    </source>
</evidence>
<dbReference type="SMART" id="SM00463">
    <property type="entry name" value="SMR"/>
    <property type="match status" value="1"/>
</dbReference>
<comment type="caution">
    <text evidence="3">The sequence shown here is derived from an EMBL/GenBank/DDBJ whole genome shotgun (WGS) entry which is preliminary data.</text>
</comment>
<dbReference type="PROSITE" id="PS50828">
    <property type="entry name" value="SMR"/>
    <property type="match status" value="1"/>
</dbReference>
<dbReference type="InterPro" id="IPR002625">
    <property type="entry name" value="Smr_dom"/>
</dbReference>
<reference evidence="3" key="1">
    <citation type="journal article" date="2020" name="mSystems">
        <title>Genome- and Community-Level Interaction Insights into Carbon Utilization and Element Cycling Functions of Hydrothermarchaeota in Hydrothermal Sediment.</title>
        <authorList>
            <person name="Zhou Z."/>
            <person name="Liu Y."/>
            <person name="Xu W."/>
            <person name="Pan J."/>
            <person name="Luo Z.H."/>
            <person name="Li M."/>
        </authorList>
    </citation>
    <scope>NUCLEOTIDE SEQUENCE [LARGE SCALE GENOMIC DNA]</scope>
    <source>
        <strain evidence="3">HyVt-633</strain>
    </source>
</reference>
<sequence>AELRQKIQELKSKGYRDMNRQLEQARKEIRDLVREVKEHPGDEATLHKARKRLAGMKQEAASREEKVEREVAPQVDLSIQPGDSVRIGDTNTTGEVESIQGDSAVVRCGNFRLTTALRGLEKISRAGAKKLQRASDTGAASSKSWSVKSSTLESTRLDLRGLIGDEAIAEIGRFIDALAMHRMPSGTIVHGKGSGALRLRTAEFLKEHPRVKSFRLGSLQEGGAGVTVVEVR</sequence>
<dbReference type="Gene3D" id="3.30.1370.110">
    <property type="match status" value="1"/>
</dbReference>
<evidence type="ECO:0000256" key="1">
    <source>
        <dbReference type="SAM" id="Coils"/>
    </source>
</evidence>
<evidence type="ECO:0000259" key="2">
    <source>
        <dbReference type="PROSITE" id="PS50828"/>
    </source>
</evidence>
<keyword evidence="3" id="KW-0540">Nuclease</keyword>
<gene>
    <name evidence="3" type="ORF">ENL07_00400</name>
</gene>
<dbReference type="SUPFAM" id="SSF160443">
    <property type="entry name" value="SMR domain-like"/>
    <property type="match status" value="1"/>
</dbReference>
<dbReference type="GO" id="GO:0004519">
    <property type="term" value="F:endonuclease activity"/>
    <property type="evidence" value="ECO:0007669"/>
    <property type="project" value="UniProtKB-KW"/>
</dbReference>
<dbReference type="Pfam" id="PF01713">
    <property type="entry name" value="Smr"/>
    <property type="match status" value="1"/>
</dbReference>
<dbReference type="InterPro" id="IPR036063">
    <property type="entry name" value="Smr_dom_sf"/>
</dbReference>